<dbReference type="InterPro" id="IPR010982">
    <property type="entry name" value="Lambda_DNA-bd_dom_sf"/>
</dbReference>
<dbReference type="SUPFAM" id="SSF47413">
    <property type="entry name" value="lambda repressor-like DNA-binding domains"/>
    <property type="match status" value="1"/>
</dbReference>
<comment type="caution">
    <text evidence="2">The sequence shown here is derived from an EMBL/GenBank/DDBJ whole genome shotgun (WGS) entry which is preliminary data.</text>
</comment>
<gene>
    <name evidence="2" type="ORF">FRZ00_34125</name>
</gene>
<dbReference type="Pfam" id="PF19054">
    <property type="entry name" value="DUF5753"/>
    <property type="match status" value="1"/>
</dbReference>
<evidence type="ECO:0000259" key="1">
    <source>
        <dbReference type="PROSITE" id="PS50943"/>
    </source>
</evidence>
<dbReference type="Gene3D" id="1.10.260.40">
    <property type="entry name" value="lambda repressor-like DNA-binding domains"/>
    <property type="match status" value="1"/>
</dbReference>
<dbReference type="Pfam" id="PF13560">
    <property type="entry name" value="HTH_31"/>
    <property type="match status" value="1"/>
</dbReference>
<proteinExistence type="predicted"/>
<dbReference type="InterPro" id="IPR043917">
    <property type="entry name" value="DUF5753"/>
</dbReference>
<dbReference type="GO" id="GO:0003677">
    <property type="term" value="F:DNA binding"/>
    <property type="evidence" value="ECO:0007669"/>
    <property type="project" value="InterPro"/>
</dbReference>
<name>A0A5N5VWX9_STRMB</name>
<dbReference type="Proteomes" id="UP000327000">
    <property type="component" value="Unassembled WGS sequence"/>
</dbReference>
<protein>
    <submittedName>
        <fullName evidence="2">Helix-turn-helix domain-containing protein</fullName>
    </submittedName>
</protein>
<evidence type="ECO:0000313" key="2">
    <source>
        <dbReference type="EMBL" id="KAB7833082.1"/>
    </source>
</evidence>
<dbReference type="RefSeq" id="WP_004938588.1">
    <property type="nucleotide sequence ID" value="NZ_VOKX01000141.1"/>
</dbReference>
<keyword evidence="3" id="KW-1185">Reference proteome</keyword>
<dbReference type="InterPro" id="IPR001387">
    <property type="entry name" value="Cro/C1-type_HTH"/>
</dbReference>
<sequence>MSDENGWELDPDDESVVLVAAVGRQLKLWREAAGMDAAALAAALGYGRELIYKVERGERVPQPRFLEKADELLGAGGKLAAMREDLTEARYLKKVRDIAKLERDAVELWAYDNSVIDGLLQTEAYARAVYTNRRPPFAQDEIERRVAARMARQKTVTASARHPSFSFVLCEATLRRTIGGGTAMRQQLRHLLEIGRRPNVELQVLPLRSEENCGLDGPFRLLKLTNGTMVGLYGVQLFSRVVTDAKELQVLDLRYRAARAQALGPQESLVFVEKVLGET</sequence>
<feature type="domain" description="HTH cro/C1-type" evidence="1">
    <location>
        <begin position="26"/>
        <end position="79"/>
    </location>
</feature>
<dbReference type="EMBL" id="VOKX01000141">
    <property type="protein sequence ID" value="KAB7833082.1"/>
    <property type="molecule type" value="Genomic_DNA"/>
</dbReference>
<dbReference type="OrthoDB" id="3669136at2"/>
<dbReference type="PROSITE" id="PS50943">
    <property type="entry name" value="HTH_CROC1"/>
    <property type="match status" value="1"/>
</dbReference>
<organism evidence="2 3">
    <name type="scientific">Streptomyces mobaraensis</name>
    <name type="common">Streptoverticillium mobaraense</name>
    <dbReference type="NCBI Taxonomy" id="35621"/>
    <lineage>
        <taxon>Bacteria</taxon>
        <taxon>Bacillati</taxon>
        <taxon>Actinomycetota</taxon>
        <taxon>Actinomycetes</taxon>
        <taxon>Kitasatosporales</taxon>
        <taxon>Streptomycetaceae</taxon>
        <taxon>Streptomyces</taxon>
    </lineage>
</organism>
<reference evidence="2 3" key="1">
    <citation type="journal article" date="2019" name="Microb. Cell Fact.">
        <title>Exploring novel herbicidin analogues by transcriptional regulator overexpression and MS/MS molecular networking.</title>
        <authorList>
            <person name="Shi Y."/>
            <person name="Gu R."/>
            <person name="Li Y."/>
            <person name="Wang X."/>
            <person name="Ren W."/>
            <person name="Li X."/>
            <person name="Wang L."/>
            <person name="Xie Y."/>
            <person name="Hong B."/>
        </authorList>
    </citation>
    <scope>NUCLEOTIDE SEQUENCE [LARGE SCALE GENOMIC DNA]</scope>
    <source>
        <strain evidence="2 3">US-43</strain>
    </source>
</reference>
<accession>A0A5N5VWX9</accession>
<evidence type="ECO:0000313" key="3">
    <source>
        <dbReference type="Proteomes" id="UP000327000"/>
    </source>
</evidence>
<dbReference type="AlphaFoldDB" id="A0A5N5VWX9"/>
<dbReference type="SMART" id="SM00530">
    <property type="entry name" value="HTH_XRE"/>
    <property type="match status" value="1"/>
</dbReference>